<dbReference type="RefSeq" id="WP_311860540.1">
    <property type="nucleotide sequence ID" value="NZ_JAUZVV010000001.1"/>
</dbReference>
<keyword evidence="2" id="KW-1185">Reference proteome</keyword>
<organism evidence="1 2">
    <name type="scientific">Microbacterium gawkjiense</name>
    <dbReference type="NCBI Taxonomy" id="3067309"/>
    <lineage>
        <taxon>Bacteria</taxon>
        <taxon>Bacillati</taxon>
        <taxon>Actinomycetota</taxon>
        <taxon>Actinomycetes</taxon>
        <taxon>Micrococcales</taxon>
        <taxon>Microbacteriaceae</taxon>
        <taxon>Microbacterium</taxon>
    </lineage>
</organism>
<accession>A0ABU3G7V7</accession>
<dbReference type="PANTHER" id="PTHR37807:SF3">
    <property type="entry name" value="OS07G0160300 PROTEIN"/>
    <property type="match status" value="1"/>
</dbReference>
<gene>
    <name evidence="1" type="ORF">Q9S71_03560</name>
</gene>
<dbReference type="EMBL" id="JAUZVV010000001">
    <property type="protein sequence ID" value="MDT3315893.1"/>
    <property type="molecule type" value="Genomic_DNA"/>
</dbReference>
<dbReference type="InterPro" id="IPR027417">
    <property type="entry name" value="P-loop_NTPase"/>
</dbReference>
<dbReference type="Pfam" id="PF13671">
    <property type="entry name" value="AAA_33"/>
    <property type="match status" value="1"/>
</dbReference>
<reference evidence="1 2" key="1">
    <citation type="submission" date="2023-08" db="EMBL/GenBank/DDBJ databases">
        <title>Microbacterium aquilitoris sp. nov. and Microbacterium gwkjibeachense sp. nov., isolated from beach.</title>
        <authorList>
            <person name="Lee S.D."/>
            <person name="Yang H."/>
            <person name="Kim I."/>
        </authorList>
    </citation>
    <scope>NUCLEOTIDE SEQUENCE [LARGE SCALE GENOMIC DNA]</scope>
    <source>
        <strain evidence="1 2">KSW4-11</strain>
    </source>
</reference>
<dbReference type="PANTHER" id="PTHR37807">
    <property type="entry name" value="OS07G0160300 PROTEIN"/>
    <property type="match status" value="1"/>
</dbReference>
<name>A0ABU3G7V7_9MICO</name>
<evidence type="ECO:0000313" key="2">
    <source>
        <dbReference type="Proteomes" id="UP001251849"/>
    </source>
</evidence>
<dbReference type="Proteomes" id="UP001251849">
    <property type="component" value="Unassembled WGS sequence"/>
</dbReference>
<sequence length="192" mass="21256">MSHAIHCIREHGRGVSEDGAMLIVMAGLPASGKSALAERIAGELSCAILSVDPIESALWRAGIDRDQPTGLAAYVVAEDLAREQLRIGCDVIIDAVNDAELARNQWRSLAAEQKVPVAFVEVVCSDPDEHRRRLETRRRPLEGFAEPTWDDVRARTSGFDGWSDERITVDSMRTLNENLTRTVEYLRGFGAR</sequence>
<evidence type="ECO:0000313" key="1">
    <source>
        <dbReference type="EMBL" id="MDT3315893.1"/>
    </source>
</evidence>
<comment type="caution">
    <text evidence="1">The sequence shown here is derived from an EMBL/GenBank/DDBJ whole genome shotgun (WGS) entry which is preliminary data.</text>
</comment>
<proteinExistence type="predicted"/>
<protein>
    <submittedName>
        <fullName evidence="1">AAA family ATPase</fullName>
    </submittedName>
</protein>
<dbReference type="Gene3D" id="3.40.50.300">
    <property type="entry name" value="P-loop containing nucleotide triphosphate hydrolases"/>
    <property type="match status" value="1"/>
</dbReference>
<dbReference type="SUPFAM" id="SSF52540">
    <property type="entry name" value="P-loop containing nucleoside triphosphate hydrolases"/>
    <property type="match status" value="1"/>
</dbReference>